<dbReference type="EMBL" id="NFLW01000008">
    <property type="protein sequence ID" value="OUQ71902.1"/>
    <property type="molecule type" value="Genomic_DNA"/>
</dbReference>
<accession>A0A1Y4VP86</accession>
<sequence length="65" mass="7619">MDFIYFDVVFIDITLLFNISSVDMYISTLINDNSIPLKSGEVKILVLQEKNTFENEETMIFTEYL</sequence>
<gene>
    <name evidence="1" type="ORF">B5E52_06350</name>
</gene>
<proteinExistence type="predicted"/>
<dbReference type="Proteomes" id="UP000196036">
    <property type="component" value="Unassembled WGS sequence"/>
</dbReference>
<organism evidence="1 2">
    <name type="scientific">Bacteroides xylanisolvens</name>
    <dbReference type="NCBI Taxonomy" id="371601"/>
    <lineage>
        <taxon>Bacteria</taxon>
        <taxon>Pseudomonadati</taxon>
        <taxon>Bacteroidota</taxon>
        <taxon>Bacteroidia</taxon>
        <taxon>Bacteroidales</taxon>
        <taxon>Bacteroidaceae</taxon>
        <taxon>Bacteroides</taxon>
    </lineage>
</organism>
<evidence type="ECO:0000313" key="1">
    <source>
        <dbReference type="EMBL" id="OUQ71902.1"/>
    </source>
</evidence>
<reference evidence="2" key="1">
    <citation type="submission" date="2017-04" db="EMBL/GenBank/DDBJ databases">
        <title>Function of individual gut microbiota members based on whole genome sequencing of pure cultures obtained from chicken caecum.</title>
        <authorList>
            <person name="Medvecky M."/>
            <person name="Cejkova D."/>
            <person name="Polansky O."/>
            <person name="Karasova D."/>
            <person name="Kubasova T."/>
            <person name="Cizek A."/>
            <person name="Rychlik I."/>
        </authorList>
    </citation>
    <scope>NUCLEOTIDE SEQUENCE [LARGE SCALE GENOMIC DNA]</scope>
    <source>
        <strain evidence="2">An109</strain>
    </source>
</reference>
<dbReference type="AlphaFoldDB" id="A0A1Y4VP86"/>
<name>A0A1Y4VP86_9BACE</name>
<evidence type="ECO:0000313" key="2">
    <source>
        <dbReference type="Proteomes" id="UP000196036"/>
    </source>
</evidence>
<protein>
    <submittedName>
        <fullName evidence="1">Uncharacterized protein</fullName>
    </submittedName>
</protein>
<comment type="caution">
    <text evidence="1">The sequence shown here is derived from an EMBL/GenBank/DDBJ whole genome shotgun (WGS) entry which is preliminary data.</text>
</comment>